<dbReference type="EMBL" id="BAFN01000001">
    <property type="protein sequence ID" value="GAN31697.1"/>
    <property type="molecule type" value="Genomic_DNA"/>
</dbReference>
<reference evidence="2" key="1">
    <citation type="journal article" date="2015" name="Genome Announc.">
        <title>Draft Genome Sequence of an Anaerobic Ammonium-Oxidizing Bacterium, "Candidatus Brocadia sinica".</title>
        <authorList>
            <person name="Oshiki M."/>
            <person name="Shinyako-Hata K."/>
            <person name="Satoh H."/>
            <person name="Okabe S."/>
        </authorList>
    </citation>
    <scope>NUCLEOTIDE SEQUENCE [LARGE SCALE GENOMIC DNA]</scope>
    <source>
        <strain evidence="2">JPN1</strain>
    </source>
</reference>
<keyword evidence="2" id="KW-1185">Reference proteome</keyword>
<name>A0ABQ0JSJ3_9BACT</name>
<organism evidence="1 2">
    <name type="scientific">Candidatus Brocadia sinica JPN1</name>
    <dbReference type="NCBI Taxonomy" id="1197129"/>
    <lineage>
        <taxon>Bacteria</taxon>
        <taxon>Pseudomonadati</taxon>
        <taxon>Planctomycetota</taxon>
        <taxon>Candidatus Brocadiia</taxon>
        <taxon>Candidatus Brocadiales</taxon>
        <taxon>Candidatus Brocadiaceae</taxon>
        <taxon>Candidatus Brocadia</taxon>
    </lineage>
</organism>
<dbReference type="RefSeq" id="WP_052561516.1">
    <property type="nucleotide sequence ID" value="NZ_BAFN01000001.1"/>
</dbReference>
<proteinExistence type="predicted"/>
<gene>
    <name evidence="1" type="ORF">BROSI_A0201</name>
</gene>
<accession>A0ABQ0JSJ3</accession>
<dbReference type="Pfam" id="PF18882">
    <property type="entry name" value="DUF5647"/>
    <property type="match status" value="1"/>
</dbReference>
<protein>
    <submittedName>
        <fullName evidence="1">Uncharacterized protein</fullName>
    </submittedName>
</protein>
<dbReference type="InterPro" id="IPR043707">
    <property type="entry name" value="DUF5647"/>
</dbReference>
<sequence length="86" mass="9722">MITKNKIIKKNLDLLNEFMKYAFEHPEVLDKIPPEAELVILPTNDPDLCAVNKKMADSLVKKGKKVVVVELEKPKTVIPKIELLAV</sequence>
<evidence type="ECO:0000313" key="1">
    <source>
        <dbReference type="EMBL" id="GAN31697.1"/>
    </source>
</evidence>
<comment type="caution">
    <text evidence="1">The sequence shown here is derived from an EMBL/GenBank/DDBJ whole genome shotgun (WGS) entry which is preliminary data.</text>
</comment>
<dbReference type="Proteomes" id="UP000032309">
    <property type="component" value="Unassembled WGS sequence"/>
</dbReference>
<evidence type="ECO:0000313" key="2">
    <source>
        <dbReference type="Proteomes" id="UP000032309"/>
    </source>
</evidence>